<evidence type="ECO:0000256" key="4">
    <source>
        <dbReference type="ARBA" id="ARBA00022692"/>
    </source>
</evidence>
<evidence type="ECO:0000256" key="3">
    <source>
        <dbReference type="ARBA" id="ARBA00022475"/>
    </source>
</evidence>
<evidence type="ECO:0000256" key="6">
    <source>
        <dbReference type="ARBA" id="ARBA00023136"/>
    </source>
</evidence>
<evidence type="ECO:0000256" key="2">
    <source>
        <dbReference type="ARBA" id="ARBA00022448"/>
    </source>
</evidence>
<dbReference type="PANTHER" id="PTHR42925:SF2">
    <property type="entry name" value="NA+ DRIVEN MULTIDRUG EFFLUX PUMP"/>
    <property type="match status" value="1"/>
</dbReference>
<comment type="caution">
    <text evidence="8">The sequence shown here is derived from an EMBL/GenBank/DDBJ whole genome shotgun (WGS) entry which is preliminary data.</text>
</comment>
<feature type="transmembrane region" description="Helical" evidence="7">
    <location>
        <begin position="57"/>
        <end position="77"/>
    </location>
</feature>
<dbReference type="InterPro" id="IPR047135">
    <property type="entry name" value="YsiQ"/>
</dbReference>
<evidence type="ECO:0000256" key="7">
    <source>
        <dbReference type="SAM" id="Phobius"/>
    </source>
</evidence>
<dbReference type="PIRSF" id="PIRSF006603">
    <property type="entry name" value="DinF"/>
    <property type="match status" value="1"/>
</dbReference>
<evidence type="ECO:0000313" key="8">
    <source>
        <dbReference type="EMBL" id="HIU27291.1"/>
    </source>
</evidence>
<feature type="transmembrane region" description="Helical" evidence="7">
    <location>
        <begin position="199"/>
        <end position="220"/>
    </location>
</feature>
<dbReference type="GO" id="GO:0005886">
    <property type="term" value="C:plasma membrane"/>
    <property type="evidence" value="ECO:0007669"/>
    <property type="project" value="UniProtKB-SubCell"/>
</dbReference>
<gene>
    <name evidence="8" type="ORF">IAD16_02775</name>
</gene>
<dbReference type="Pfam" id="PF01554">
    <property type="entry name" value="MatE"/>
    <property type="match status" value="2"/>
</dbReference>
<feature type="transmembrane region" description="Helical" evidence="7">
    <location>
        <begin position="12"/>
        <end position="37"/>
    </location>
</feature>
<keyword evidence="6 7" id="KW-0472">Membrane</keyword>
<comment type="subcellular location">
    <subcellularLocation>
        <location evidence="1">Cell membrane</location>
        <topology evidence="1">Multi-pass membrane protein</topology>
    </subcellularLocation>
</comment>
<dbReference type="InterPro" id="IPR048279">
    <property type="entry name" value="MdtK-like"/>
</dbReference>
<dbReference type="Proteomes" id="UP000824091">
    <property type="component" value="Unassembled WGS sequence"/>
</dbReference>
<feature type="transmembrane region" description="Helical" evidence="7">
    <location>
        <begin position="136"/>
        <end position="155"/>
    </location>
</feature>
<dbReference type="CDD" id="cd13134">
    <property type="entry name" value="MATE_like_8"/>
    <property type="match status" value="1"/>
</dbReference>
<dbReference type="NCBIfam" id="TIGR00797">
    <property type="entry name" value="matE"/>
    <property type="match status" value="1"/>
</dbReference>
<dbReference type="EMBL" id="DVMO01000043">
    <property type="protein sequence ID" value="HIU27291.1"/>
    <property type="molecule type" value="Genomic_DNA"/>
</dbReference>
<dbReference type="PANTHER" id="PTHR42925">
    <property type="entry name" value="MULTIDRUG AND TOXIN EFFLUX PROTEIN MATE FAMILY"/>
    <property type="match status" value="1"/>
</dbReference>
<evidence type="ECO:0000313" key="9">
    <source>
        <dbReference type="Proteomes" id="UP000824091"/>
    </source>
</evidence>
<name>A0A9D1L7Z0_9FIRM</name>
<proteinExistence type="predicted"/>
<dbReference type="GO" id="GO:0015297">
    <property type="term" value="F:antiporter activity"/>
    <property type="evidence" value="ECO:0007669"/>
    <property type="project" value="InterPro"/>
</dbReference>
<feature type="transmembrane region" description="Helical" evidence="7">
    <location>
        <begin position="98"/>
        <end position="124"/>
    </location>
</feature>
<keyword evidence="2" id="KW-0813">Transport</keyword>
<feature type="transmembrane region" description="Helical" evidence="7">
    <location>
        <begin position="324"/>
        <end position="344"/>
    </location>
</feature>
<keyword evidence="5 7" id="KW-1133">Transmembrane helix</keyword>
<feature type="transmembrane region" description="Helical" evidence="7">
    <location>
        <begin position="167"/>
        <end position="187"/>
    </location>
</feature>
<dbReference type="InterPro" id="IPR002528">
    <property type="entry name" value="MATE_fam"/>
</dbReference>
<keyword evidence="4 7" id="KW-0812">Transmembrane</keyword>
<feature type="transmembrane region" description="Helical" evidence="7">
    <location>
        <begin position="419"/>
        <end position="438"/>
    </location>
</feature>
<evidence type="ECO:0000256" key="1">
    <source>
        <dbReference type="ARBA" id="ARBA00004651"/>
    </source>
</evidence>
<dbReference type="AlphaFoldDB" id="A0A9D1L7Z0"/>
<dbReference type="GO" id="GO:0042910">
    <property type="term" value="F:xenobiotic transmembrane transporter activity"/>
    <property type="evidence" value="ECO:0007669"/>
    <property type="project" value="InterPro"/>
</dbReference>
<reference evidence="8" key="1">
    <citation type="submission" date="2020-10" db="EMBL/GenBank/DDBJ databases">
        <authorList>
            <person name="Gilroy R."/>
        </authorList>
    </citation>
    <scope>NUCLEOTIDE SEQUENCE</scope>
    <source>
        <strain evidence="8">11300</strain>
    </source>
</reference>
<protein>
    <submittedName>
        <fullName evidence="8">MATE family efflux transporter</fullName>
    </submittedName>
</protein>
<feature type="transmembrane region" description="Helical" evidence="7">
    <location>
        <begin position="364"/>
        <end position="385"/>
    </location>
</feature>
<sequence length="459" mass="50185">MTTTLTPQENKTFYSQLVTVGIPVLMQQLIAVGLNLADTIMVGKVSSNALAAVGAANQVYFVYSVILFGIFSGAAVYTVQYWGVKDLASLRKILGIDYVMWLALTIPVVLLAFFASPVLMGLFTDDPEVIALGGDYMHIACFSYIFSGFTFSVTYNSRAIIRLKVPTAINCVAILINITLNYCLIYGNFGMPDLGVKGAAIATLIARVIEAAAMFIYVYFSKDHPLAAKPREFLSFGKDMYKSVMRTAVPVMFNEGCWALSVSMVFAAYGKIGPSALAVVQVANTITEFLQTAYAGVSNASTVIVGQAIGQGKIHHAVIYSRRILNLAWILNVVMTLLLIFIRVPIVQIYDFDAETTKLLLSSMFVFAIAITPKMLTYVIICGILRAGGDTFYCMAVEASLNMLMQVPLAYISVLVLELSLPVAIAVVAISDVIKAILCYRRYLSKKWINIFTDSQIQD</sequence>
<keyword evidence="3" id="KW-1003">Cell membrane</keyword>
<reference evidence="8" key="2">
    <citation type="journal article" date="2021" name="PeerJ">
        <title>Extensive microbial diversity within the chicken gut microbiome revealed by metagenomics and culture.</title>
        <authorList>
            <person name="Gilroy R."/>
            <person name="Ravi A."/>
            <person name="Getino M."/>
            <person name="Pursley I."/>
            <person name="Horton D.L."/>
            <person name="Alikhan N.F."/>
            <person name="Baker D."/>
            <person name="Gharbi K."/>
            <person name="Hall N."/>
            <person name="Watson M."/>
            <person name="Adriaenssens E.M."/>
            <person name="Foster-Nyarko E."/>
            <person name="Jarju S."/>
            <person name="Secka A."/>
            <person name="Antonio M."/>
            <person name="Oren A."/>
            <person name="Chaudhuri R.R."/>
            <person name="La Ragione R."/>
            <person name="Hildebrand F."/>
            <person name="Pallen M.J."/>
        </authorList>
    </citation>
    <scope>NUCLEOTIDE SEQUENCE</scope>
    <source>
        <strain evidence="8">11300</strain>
    </source>
</reference>
<evidence type="ECO:0000256" key="5">
    <source>
        <dbReference type="ARBA" id="ARBA00022989"/>
    </source>
</evidence>
<accession>A0A9D1L7Z0</accession>
<organism evidence="8 9">
    <name type="scientific">Candidatus Fimisoma avicola</name>
    <dbReference type="NCBI Taxonomy" id="2840826"/>
    <lineage>
        <taxon>Bacteria</taxon>
        <taxon>Bacillati</taxon>
        <taxon>Bacillota</taxon>
        <taxon>Clostridia</taxon>
        <taxon>Eubacteriales</taxon>
        <taxon>Candidatus Fimisoma</taxon>
    </lineage>
</organism>